<dbReference type="GO" id="GO:0005524">
    <property type="term" value="F:ATP binding"/>
    <property type="evidence" value="ECO:0007669"/>
    <property type="project" value="UniProtKB-KW"/>
</dbReference>
<dbReference type="SMART" id="SM00382">
    <property type="entry name" value="AAA"/>
    <property type="match status" value="1"/>
</dbReference>
<dbReference type="InterPro" id="IPR027417">
    <property type="entry name" value="P-loop_NTPase"/>
</dbReference>
<evidence type="ECO:0000256" key="7">
    <source>
        <dbReference type="ARBA" id="ARBA00022967"/>
    </source>
</evidence>
<dbReference type="EMBL" id="JACVEW010000008">
    <property type="protein sequence ID" value="MBP0048452.1"/>
    <property type="molecule type" value="Genomic_DNA"/>
</dbReference>
<evidence type="ECO:0000259" key="10">
    <source>
        <dbReference type="PROSITE" id="PS50893"/>
    </source>
</evidence>
<evidence type="ECO:0000313" key="13">
    <source>
        <dbReference type="Proteomes" id="UP000810171"/>
    </source>
</evidence>
<keyword evidence="2" id="KW-1003">Cell membrane</keyword>
<evidence type="ECO:0000256" key="2">
    <source>
        <dbReference type="ARBA" id="ARBA00022475"/>
    </source>
</evidence>
<keyword evidence="3 9" id="KW-0500">Molybdenum</keyword>
<dbReference type="InterPro" id="IPR050334">
    <property type="entry name" value="Molybdenum_import_ModC"/>
</dbReference>
<dbReference type="Pfam" id="PF03459">
    <property type="entry name" value="TOBE"/>
    <property type="match status" value="1"/>
</dbReference>
<dbReference type="Gene3D" id="3.40.50.300">
    <property type="entry name" value="P-loop containing nucleotide triphosphate hydrolases"/>
    <property type="match status" value="1"/>
</dbReference>
<dbReference type="InterPro" id="IPR005116">
    <property type="entry name" value="Transp-assoc_OB_typ1"/>
</dbReference>
<evidence type="ECO:0000256" key="8">
    <source>
        <dbReference type="ARBA" id="ARBA00023136"/>
    </source>
</evidence>
<dbReference type="InterPro" id="IPR003593">
    <property type="entry name" value="AAA+_ATPase"/>
</dbReference>
<dbReference type="InterPro" id="IPR011868">
    <property type="entry name" value="ModC_ABC_ATP-bd"/>
</dbReference>
<proteinExistence type="predicted"/>
<gene>
    <name evidence="12" type="primary">modC</name>
    <name evidence="12" type="ORF">H9C73_06865</name>
</gene>
<evidence type="ECO:0000256" key="4">
    <source>
        <dbReference type="ARBA" id="ARBA00022519"/>
    </source>
</evidence>
<keyword evidence="1" id="KW-0813">Transport</keyword>
<dbReference type="SUPFAM" id="SSF50331">
    <property type="entry name" value="MOP-like"/>
    <property type="match status" value="1"/>
</dbReference>
<name>A0ABS3Z9V6_9GAMM</name>
<keyword evidence="4" id="KW-0997">Cell inner membrane</keyword>
<evidence type="ECO:0000256" key="3">
    <source>
        <dbReference type="ARBA" id="ARBA00022505"/>
    </source>
</evidence>
<organism evidence="12 13">
    <name type="scientific">Marinobacterium alkalitolerans</name>
    <dbReference type="NCBI Taxonomy" id="1542925"/>
    <lineage>
        <taxon>Bacteria</taxon>
        <taxon>Pseudomonadati</taxon>
        <taxon>Pseudomonadota</taxon>
        <taxon>Gammaproteobacteria</taxon>
        <taxon>Oceanospirillales</taxon>
        <taxon>Oceanospirillaceae</taxon>
        <taxon>Marinobacterium</taxon>
    </lineage>
</organism>
<evidence type="ECO:0000259" key="11">
    <source>
        <dbReference type="PROSITE" id="PS51866"/>
    </source>
</evidence>
<dbReference type="InterPro" id="IPR004606">
    <property type="entry name" value="Mop_domain"/>
</dbReference>
<keyword evidence="8" id="KW-0472">Membrane</keyword>
<dbReference type="InterPro" id="IPR017871">
    <property type="entry name" value="ABC_transporter-like_CS"/>
</dbReference>
<dbReference type="Proteomes" id="UP000810171">
    <property type="component" value="Unassembled WGS sequence"/>
</dbReference>
<keyword evidence="5" id="KW-0547">Nucleotide-binding</keyword>
<dbReference type="InterPro" id="IPR003439">
    <property type="entry name" value="ABC_transporter-like_ATP-bd"/>
</dbReference>
<dbReference type="SUPFAM" id="SSF52540">
    <property type="entry name" value="P-loop containing nucleoside triphosphate hydrolases"/>
    <property type="match status" value="1"/>
</dbReference>
<evidence type="ECO:0000256" key="1">
    <source>
        <dbReference type="ARBA" id="ARBA00022448"/>
    </source>
</evidence>
<reference evidence="12 13" key="1">
    <citation type="submission" date="2020-09" db="EMBL/GenBank/DDBJ databases">
        <authorList>
            <person name="Tanuku N.R.S."/>
        </authorList>
    </citation>
    <scope>NUCLEOTIDE SEQUENCE [LARGE SCALE GENOMIC DNA]</scope>
    <source>
        <strain evidence="12 13">AK62</strain>
    </source>
</reference>
<dbReference type="Pfam" id="PF00005">
    <property type="entry name" value="ABC_tran"/>
    <property type="match status" value="1"/>
</dbReference>
<feature type="domain" description="Mop" evidence="11">
    <location>
        <begin position="291"/>
        <end position="355"/>
    </location>
</feature>
<dbReference type="PANTHER" id="PTHR43514:SF4">
    <property type="entry name" value="ABC TRANSPORTER I FAMILY MEMBER 10"/>
    <property type="match status" value="1"/>
</dbReference>
<dbReference type="InterPro" id="IPR008995">
    <property type="entry name" value="Mo/tungstate-bd_C_term_dom"/>
</dbReference>
<dbReference type="PROSITE" id="PS50893">
    <property type="entry name" value="ABC_TRANSPORTER_2"/>
    <property type="match status" value="1"/>
</dbReference>
<accession>A0ABS3Z9V6</accession>
<dbReference type="PROSITE" id="PS51866">
    <property type="entry name" value="MOP"/>
    <property type="match status" value="1"/>
</dbReference>
<sequence>MTLHVRVSHRYGPFRLALDLKLPTNGITALFGPSGCGKSTLLRLLAGLEPAQEGLVHFRGEVWQDSSQQQFLASDKRDVGMVFQDSRLFPHLSVADNLTFADRYARKGPQMDSAWIMDRLQLSELLARRPATLSGGQRQRVALARALLSRPRLLLLDEPLSALDQTSRHLILELIRDLHDRHLIPILYVTHAPDEVVRLADHLVCLSDGQVAQSGNPVELLSHTGAITADAQALLQGQVEQVDNDYALAGIRCAPEAPLIWVPAEQLEPGQSIRVSIHARDVSLAAQPVPDTSLQNQLPVRIESLSPLDPGRMQVTVSFGKALLPVMLTRRACDQLALEPGQSMVALIKSVALEH</sequence>
<comment type="caution">
    <text evidence="12">The sequence shown here is derived from an EMBL/GenBank/DDBJ whole genome shotgun (WGS) entry which is preliminary data.</text>
</comment>
<dbReference type="PANTHER" id="PTHR43514">
    <property type="entry name" value="ABC TRANSPORTER I FAMILY MEMBER 10"/>
    <property type="match status" value="1"/>
</dbReference>
<protein>
    <submittedName>
        <fullName evidence="12">Molybdenum ABC transporter ATP-binding protein</fullName>
    </submittedName>
</protein>
<keyword evidence="6 12" id="KW-0067">ATP-binding</keyword>
<keyword evidence="7" id="KW-1278">Translocase</keyword>
<evidence type="ECO:0000256" key="9">
    <source>
        <dbReference type="PROSITE-ProRule" id="PRU01213"/>
    </source>
</evidence>
<feature type="domain" description="ABC transporter" evidence="10">
    <location>
        <begin position="2"/>
        <end position="233"/>
    </location>
</feature>
<evidence type="ECO:0000256" key="6">
    <source>
        <dbReference type="ARBA" id="ARBA00022840"/>
    </source>
</evidence>
<evidence type="ECO:0000313" key="12">
    <source>
        <dbReference type="EMBL" id="MBP0048452.1"/>
    </source>
</evidence>
<dbReference type="Gene3D" id="2.40.50.100">
    <property type="match status" value="1"/>
</dbReference>
<dbReference type="PROSITE" id="PS00211">
    <property type="entry name" value="ABC_TRANSPORTER_1"/>
    <property type="match status" value="1"/>
</dbReference>
<evidence type="ECO:0000256" key="5">
    <source>
        <dbReference type="ARBA" id="ARBA00022741"/>
    </source>
</evidence>
<keyword evidence="13" id="KW-1185">Reference proteome</keyword>
<dbReference type="NCBIfam" id="TIGR02142">
    <property type="entry name" value="modC_ABC"/>
    <property type="match status" value="1"/>
</dbReference>